<gene>
    <name evidence="1" type="ORF">OPT61_g2940</name>
</gene>
<accession>A0ACC2IJQ4</accession>
<dbReference type="EMBL" id="JAPHNI010000141">
    <property type="protein sequence ID" value="KAJ8115411.1"/>
    <property type="molecule type" value="Genomic_DNA"/>
</dbReference>
<reference evidence="1" key="1">
    <citation type="submission" date="2022-11" db="EMBL/GenBank/DDBJ databases">
        <title>Genome Sequence of Boeremia exigua.</title>
        <authorList>
            <person name="Buettner E."/>
        </authorList>
    </citation>
    <scope>NUCLEOTIDE SEQUENCE</scope>
    <source>
        <strain evidence="1">CU02</strain>
    </source>
</reference>
<comment type="caution">
    <text evidence="1">The sequence shown here is derived from an EMBL/GenBank/DDBJ whole genome shotgun (WGS) entry which is preliminary data.</text>
</comment>
<evidence type="ECO:0000313" key="1">
    <source>
        <dbReference type="EMBL" id="KAJ8115411.1"/>
    </source>
</evidence>
<evidence type="ECO:0000313" key="2">
    <source>
        <dbReference type="Proteomes" id="UP001153331"/>
    </source>
</evidence>
<name>A0ACC2IJQ4_9PLEO</name>
<keyword evidence="2" id="KW-1185">Reference proteome</keyword>
<organism evidence="1 2">
    <name type="scientific">Boeremia exigua</name>
    <dbReference type="NCBI Taxonomy" id="749465"/>
    <lineage>
        <taxon>Eukaryota</taxon>
        <taxon>Fungi</taxon>
        <taxon>Dikarya</taxon>
        <taxon>Ascomycota</taxon>
        <taxon>Pezizomycotina</taxon>
        <taxon>Dothideomycetes</taxon>
        <taxon>Pleosporomycetidae</taxon>
        <taxon>Pleosporales</taxon>
        <taxon>Pleosporineae</taxon>
        <taxon>Didymellaceae</taxon>
        <taxon>Boeremia</taxon>
    </lineage>
</organism>
<dbReference type="Proteomes" id="UP001153331">
    <property type="component" value="Unassembled WGS sequence"/>
</dbReference>
<proteinExistence type="predicted"/>
<protein>
    <submittedName>
        <fullName evidence="1">Uncharacterized protein</fullName>
    </submittedName>
</protein>
<sequence length="589" mass="65596">MYHSTNAFEKTPIQHLVRDFDNSLNMGRTESDHGLLDTLTHAAGCNKVDDKQYAEEKLLRWLVSLPAGSQGRDVGTGLLLKQLLDDPLQLPPSPLGSRYKYRAADGSDNNVHLPTLGRAGSYYTRSVPPKHIPTNLPNPEDVFDMLLARKSPSKTHPTKISSLFFAFAAIIVHDLFRTSDENKDIAATSAYLDLSPLYGCDQAAQDSVRTMVDGKLKADAFAEVRFINQPPHFAALLICFCRFHNSVATQLAVINENGRFTSPSQGTASARLAYKALLAKRDEDLFQTARLITCGLYVQIILNDYVRTILNLQRVESTWNLDPRKDFKNSFGQPLVRAAFTNQASIEINLIYRWHSTISVKDEQWLEQHISKLLPDVKVETMSVRELYDYMREFASQQPSDPGNRTWSGLQRQPGDHFNTADLVKLLTEATEDTAASFGPRQVPIALKVIEVMGIRQARAWGVASLNEVRRHFGMAPYESFLDINSDPEIATALETLYGSVENVELYPGVVVEQPKVPMVPGSGLCASFTSSRAILANALSLVRGDRFYTVDYTPTKLTAFGYKEASSDPSIAGGGVMYKLFMRAFRKA</sequence>